<gene>
    <name evidence="1" type="ORF">BCM02_101785</name>
</gene>
<accession>A0A5S5CJG3</accession>
<dbReference type="OrthoDB" id="1982228at2"/>
<dbReference type="EMBL" id="VNHS01000001">
    <property type="protein sequence ID" value="TYP79664.1"/>
    <property type="molecule type" value="Genomic_DNA"/>
</dbReference>
<evidence type="ECO:0000313" key="2">
    <source>
        <dbReference type="Proteomes" id="UP000323257"/>
    </source>
</evidence>
<protein>
    <submittedName>
        <fullName evidence="1">Uncharacterized protein</fullName>
    </submittedName>
</protein>
<dbReference type="Proteomes" id="UP000323257">
    <property type="component" value="Unassembled WGS sequence"/>
</dbReference>
<comment type="caution">
    <text evidence="1">The sequence shown here is derived from an EMBL/GenBank/DDBJ whole genome shotgun (WGS) entry which is preliminary data.</text>
</comment>
<keyword evidence="2" id="KW-1185">Reference proteome</keyword>
<dbReference type="AlphaFoldDB" id="A0A5S5CJG3"/>
<name>A0A5S5CJG3_9BACL</name>
<reference evidence="1 2" key="1">
    <citation type="submission" date="2019-07" db="EMBL/GenBank/DDBJ databases">
        <title>Genomic Encyclopedia of Type Strains, Phase III (KMG-III): the genomes of soil and plant-associated and newly described type strains.</title>
        <authorList>
            <person name="Whitman W."/>
        </authorList>
    </citation>
    <scope>NUCLEOTIDE SEQUENCE [LARGE SCALE GENOMIC DNA]</scope>
    <source>
        <strain evidence="1 2">BL24</strain>
    </source>
</reference>
<proteinExistence type="predicted"/>
<sequence length="558" mass="62300">MKRSRYYPFERNRYFYGKLLTVRDFESEQKYANDKRRLLNRLTTGSGVVSGMQVVAVDDKSVTVEMGVAIDYAGREIVIPSPVTQKLSMIDGFTNNEYMKNVYLYVAYDEKGKEPVHAIANSAVRSEEVSEYNRILESYRLFVTEEAPDPASFEYVRLTETIAPIYQDGHVRIYQRMPKYLNPDSVTDVTLVIEKTLQTPKIAIEFDYECDALSPIGASNRHVAFADPGDGRDTEYTFKYAVKAGNPASGKAALRILRESVKLTIGDAKVAVDANPRHEVELIHDRVPERVLRDYFERTLDQSLDGMAEQSICLAKISLMKMGPTYMIEKVERVPFGEFVHNPSLLQRIGGFGGQDADSRFFTKSEATELPYGSKPELNVDFNPDRSEFTFKLGVPQPQHIQDEIATGTVTVELEPSNKSGLYFFSRGQKSYVTEEIASTLGAGQFYVQVGLEEKDIHVTSDLLQSGDQVYYGNADVFKGSEFESPLPNVTFGTIVYPAKGAFRIGMKLSQATEASAIKLRWWAFKKLPGAETAAVVSTAKAATKEAAAAKEEDLSGK</sequence>
<organism evidence="1 2">
    <name type="scientific">Paenibacillus methanolicus</name>
    <dbReference type="NCBI Taxonomy" id="582686"/>
    <lineage>
        <taxon>Bacteria</taxon>
        <taxon>Bacillati</taxon>
        <taxon>Bacillota</taxon>
        <taxon>Bacilli</taxon>
        <taxon>Bacillales</taxon>
        <taxon>Paenibacillaceae</taxon>
        <taxon>Paenibacillus</taxon>
    </lineage>
</organism>
<evidence type="ECO:0000313" key="1">
    <source>
        <dbReference type="EMBL" id="TYP79664.1"/>
    </source>
</evidence>
<dbReference type="RefSeq" id="WP_148927703.1">
    <property type="nucleotide sequence ID" value="NZ_VNHS01000001.1"/>
</dbReference>